<dbReference type="GO" id="GO:0003924">
    <property type="term" value="F:GTPase activity"/>
    <property type="evidence" value="ECO:0007669"/>
    <property type="project" value="InterPro"/>
</dbReference>
<evidence type="ECO:0000256" key="4">
    <source>
        <dbReference type="ARBA" id="ARBA00023134"/>
    </source>
</evidence>
<accession>I4AD47</accession>
<reference evidence="6 7" key="2">
    <citation type="journal article" date="2015" name="J. Bacteriol.">
        <title>Genomic, proteomic, and biochemical analysis of the organohalide respiratory pathway in Desulfitobacterium dehalogenans.</title>
        <authorList>
            <person name="Kruse T."/>
            <person name="van de Pas B.A."/>
            <person name="Atteia A."/>
            <person name="Krab K."/>
            <person name="Hagen W.R."/>
            <person name="Goodwin L."/>
            <person name="Chain P."/>
            <person name="Boeren S."/>
            <person name="Maphosa F."/>
            <person name="Schraa G."/>
            <person name="de Vos W.M."/>
            <person name="van der Oost J."/>
            <person name="Smidt H."/>
            <person name="Stams A.J."/>
        </authorList>
    </citation>
    <scope>NUCLEOTIDE SEQUENCE [LARGE SCALE GENOMIC DNA]</scope>
    <source>
        <strain evidence="7">ATCC 51507 / DSM 9161 / JW/IU-DC1</strain>
    </source>
</reference>
<proteinExistence type="inferred from homology"/>
<evidence type="ECO:0000256" key="2">
    <source>
        <dbReference type="ARBA" id="ARBA00022741"/>
    </source>
</evidence>
<evidence type="ECO:0000256" key="5">
    <source>
        <dbReference type="ARBA" id="ARBA00023186"/>
    </source>
</evidence>
<dbReference type="KEGG" id="ddh:Desde_3608"/>
<evidence type="ECO:0000256" key="1">
    <source>
        <dbReference type="ARBA" id="ARBA00009625"/>
    </source>
</evidence>
<dbReference type="EMBL" id="CP003348">
    <property type="protein sequence ID" value="AFM01882.1"/>
    <property type="molecule type" value="Genomic_DNA"/>
</dbReference>
<dbReference type="Proteomes" id="UP000006053">
    <property type="component" value="Chromosome"/>
</dbReference>
<reference evidence="7" key="1">
    <citation type="submission" date="2012-06" db="EMBL/GenBank/DDBJ databases">
        <title>Complete sequence of Desulfitobacterium dehalogenans ATCC 51507.</title>
        <authorList>
            <person name="Lucas S."/>
            <person name="Han J."/>
            <person name="Lapidus A."/>
            <person name="Cheng J.-F."/>
            <person name="Goodwin L."/>
            <person name="Pitluck S."/>
            <person name="Peters L."/>
            <person name="Ovchinnikova G."/>
            <person name="Teshima H."/>
            <person name="Detter J.C."/>
            <person name="Han C."/>
            <person name="Tapia R."/>
            <person name="Land M."/>
            <person name="Hauser L."/>
            <person name="Kyrpides N."/>
            <person name="Ivanova N."/>
            <person name="Pagani I."/>
            <person name="Kruse T."/>
            <person name="de Vos W.M."/>
            <person name="Smidt H."/>
            <person name="Woyke T."/>
        </authorList>
    </citation>
    <scope>NUCLEOTIDE SEQUENCE [LARGE SCALE GENOMIC DNA]</scope>
    <source>
        <strain evidence="7">ATCC 51507 / DSM 9161 / JW/IU-DC1</strain>
    </source>
</reference>
<dbReference type="SUPFAM" id="SSF52540">
    <property type="entry name" value="P-loop containing nucleoside triphosphate hydrolases"/>
    <property type="match status" value="1"/>
</dbReference>
<protein>
    <submittedName>
        <fullName evidence="6">LAO/AO transport system ATPase</fullName>
    </submittedName>
</protein>
<dbReference type="eggNOG" id="COG1703">
    <property type="taxonomic scope" value="Bacteria"/>
</dbReference>
<dbReference type="AlphaFoldDB" id="I4AD47"/>
<dbReference type="Pfam" id="PF03308">
    <property type="entry name" value="MeaB"/>
    <property type="match status" value="1"/>
</dbReference>
<dbReference type="STRING" id="756499.Desde_3608"/>
<dbReference type="InterPro" id="IPR005129">
    <property type="entry name" value="GTPase_ArgK"/>
</dbReference>
<dbReference type="InterPro" id="IPR027417">
    <property type="entry name" value="P-loop_NTPase"/>
</dbReference>
<dbReference type="HOGENOM" id="CLU_043725_1_1_9"/>
<dbReference type="PANTHER" id="PTHR43087">
    <property type="entry name" value="LYSINE/ARGININE/ORNITHINE TRANSPORT SYSTEM KINASE"/>
    <property type="match status" value="1"/>
</dbReference>
<sequence>MKTHDYELWLERLWKGERRAAARLISQVENNRGRIEIMCQILPRTGQRMILGITGPPGAGKSSLVGAMTHLYRDQKEKVGIVAVDPSSPYSGGAILGDRIRMQSHSTDPGVFIRSMGTRGHLGGVARSTGDVLRILEAAGYERLLLETVGVGQSELEIMELADTVIVVLNPGTGDGIQAIKAGIMEIADIFVVNKADLPGAEHLKNDIEMVLGLNGEKPWRPPVILTSVLDQRGLSELRDQIALHQNYLIQSGKNLLRRKQAFAQEVWYHWEELARQSFAIAWENLRDAEKDLEQENPYRLAEKVWASIVTEETVKHVSFSK</sequence>
<dbReference type="OrthoDB" id="9778292at2"/>
<dbReference type="InterPro" id="IPR052040">
    <property type="entry name" value="GTPase/Isobutyryl-CoA_mutase"/>
</dbReference>
<keyword evidence="5" id="KW-0143">Chaperone</keyword>
<dbReference type="NCBIfam" id="TIGR00750">
    <property type="entry name" value="lao"/>
    <property type="match status" value="1"/>
</dbReference>
<keyword evidence="4" id="KW-0342">GTP-binding</keyword>
<keyword evidence="2" id="KW-0547">Nucleotide-binding</keyword>
<evidence type="ECO:0000313" key="6">
    <source>
        <dbReference type="EMBL" id="AFM01882.1"/>
    </source>
</evidence>
<dbReference type="Gene3D" id="3.40.50.300">
    <property type="entry name" value="P-loop containing nucleotide triphosphate hydrolases"/>
    <property type="match status" value="1"/>
</dbReference>
<comment type="similarity">
    <text evidence="1">Belongs to the SIMIBI class G3E GTPase family. ArgK/MeaB subfamily.</text>
</comment>
<dbReference type="PANTHER" id="PTHR43087:SF1">
    <property type="entry name" value="LAO_AO TRANSPORT SYSTEM ATPASE"/>
    <property type="match status" value="1"/>
</dbReference>
<name>I4AD47_DESDJ</name>
<dbReference type="GO" id="GO:0005525">
    <property type="term" value="F:GTP binding"/>
    <property type="evidence" value="ECO:0007669"/>
    <property type="project" value="UniProtKB-KW"/>
</dbReference>
<dbReference type="CDD" id="cd03114">
    <property type="entry name" value="MMAA-like"/>
    <property type="match status" value="1"/>
</dbReference>
<evidence type="ECO:0000313" key="7">
    <source>
        <dbReference type="Proteomes" id="UP000006053"/>
    </source>
</evidence>
<keyword evidence="7" id="KW-1185">Reference proteome</keyword>
<keyword evidence="3" id="KW-0378">Hydrolase</keyword>
<dbReference type="RefSeq" id="WP_014795355.1">
    <property type="nucleotide sequence ID" value="NC_018017.1"/>
</dbReference>
<gene>
    <name evidence="6" type="ordered locus">Desde_3608</name>
</gene>
<evidence type="ECO:0000256" key="3">
    <source>
        <dbReference type="ARBA" id="ARBA00022801"/>
    </source>
</evidence>
<organism evidence="6 7">
    <name type="scientific">Desulfitobacterium dehalogenans (strain ATCC 51507 / DSM 9161 / JW/IU-DC1)</name>
    <dbReference type="NCBI Taxonomy" id="756499"/>
    <lineage>
        <taxon>Bacteria</taxon>
        <taxon>Bacillati</taxon>
        <taxon>Bacillota</taxon>
        <taxon>Clostridia</taxon>
        <taxon>Eubacteriales</taxon>
        <taxon>Desulfitobacteriaceae</taxon>
        <taxon>Desulfitobacterium</taxon>
    </lineage>
</organism>